<dbReference type="PANTHER" id="PTHR10629:SF52">
    <property type="entry name" value="DNA (CYTOSINE-5)-METHYLTRANSFERASE 1"/>
    <property type="match status" value="1"/>
</dbReference>
<accession>A0ABS8E334</accession>
<keyword evidence="3 6" id="KW-0808">Transferase</keyword>
<comment type="caution">
    <text evidence="8">The sequence shown here is derived from an EMBL/GenBank/DDBJ whole genome shotgun (WGS) entry which is preliminary data.</text>
</comment>
<protein>
    <recommendedName>
        <fullName evidence="1">DNA (cytosine-5-)-methyltransferase</fullName>
        <ecNumber evidence="1">2.1.1.37</ecNumber>
    </recommendedName>
</protein>
<dbReference type="PROSITE" id="PS51679">
    <property type="entry name" value="SAM_MT_C5"/>
    <property type="match status" value="1"/>
</dbReference>
<evidence type="ECO:0000313" key="9">
    <source>
        <dbReference type="Proteomes" id="UP001520654"/>
    </source>
</evidence>
<dbReference type="EMBL" id="JAINUL010000001">
    <property type="protein sequence ID" value="MCC0094709.1"/>
    <property type="molecule type" value="Genomic_DNA"/>
</dbReference>
<evidence type="ECO:0000313" key="8">
    <source>
        <dbReference type="EMBL" id="MCC0094709.1"/>
    </source>
</evidence>
<evidence type="ECO:0000256" key="6">
    <source>
        <dbReference type="PROSITE-ProRule" id="PRU01016"/>
    </source>
</evidence>
<dbReference type="Pfam" id="PF00145">
    <property type="entry name" value="DNA_methylase"/>
    <property type="match status" value="3"/>
</dbReference>
<dbReference type="InterPro" id="IPR050390">
    <property type="entry name" value="C5-Methyltransferase"/>
</dbReference>
<evidence type="ECO:0000256" key="1">
    <source>
        <dbReference type="ARBA" id="ARBA00011975"/>
    </source>
</evidence>
<dbReference type="GO" id="GO:0032259">
    <property type="term" value="P:methylation"/>
    <property type="evidence" value="ECO:0007669"/>
    <property type="project" value="UniProtKB-KW"/>
</dbReference>
<sequence>MRAHNRFVLDLFAGPGGWSHPLKVFGIREVGLEWDEWACKTRAAAGQLTIRTDVALYPTRPLTGRTWGCLASPPCQAWSMAGKRLGLVDQPLVHQAVADLATGRDTRAKLLTACKDVRSLLAAEPMRYLHALNTVGEPDWIAMEEVPDVLPLWKQYAAILRTWGFSVWTGILNAADYGVPQTRRRAILLASRVRTAEPPAPTHARAAEPESLFGPGRERWVSMADALGWGATDRPTPTVCAGGGPGGGPEPWPSGARKTLADARDRGRWRHPAPGRTDGHTRPGGPARKTTGEAGWSWSLRSNNQANATIRTVDEPAGTLFFGHRANECVWVAEPTAAEPDVDAPSGPAPEAIRITASEAGALQSFPADYPWQGNKGQRFSQIGNAVPPRLAAHLLAPHVGVTLTRDDFTLAA</sequence>
<name>A0ABS8E334_9ACTN</name>
<keyword evidence="9" id="KW-1185">Reference proteome</keyword>
<dbReference type="Gene3D" id="3.40.50.150">
    <property type="entry name" value="Vaccinia Virus protein VP39"/>
    <property type="match status" value="1"/>
</dbReference>
<keyword evidence="2 6" id="KW-0489">Methyltransferase</keyword>
<feature type="region of interest" description="Disordered" evidence="7">
    <location>
        <begin position="232"/>
        <end position="294"/>
    </location>
</feature>
<comment type="similarity">
    <text evidence="6">Belongs to the class I-like SAM-binding methyltransferase superfamily. C5-methyltransferase family.</text>
</comment>
<dbReference type="InterPro" id="IPR001525">
    <property type="entry name" value="C5_MeTfrase"/>
</dbReference>
<evidence type="ECO:0000256" key="4">
    <source>
        <dbReference type="ARBA" id="ARBA00022691"/>
    </source>
</evidence>
<keyword evidence="5" id="KW-0680">Restriction system</keyword>
<dbReference type="PRINTS" id="PR00105">
    <property type="entry name" value="C5METTRFRASE"/>
</dbReference>
<evidence type="ECO:0000256" key="2">
    <source>
        <dbReference type="ARBA" id="ARBA00022603"/>
    </source>
</evidence>
<dbReference type="Proteomes" id="UP001520654">
    <property type="component" value="Unassembled WGS sequence"/>
</dbReference>
<keyword evidence="4 6" id="KW-0949">S-adenosyl-L-methionine</keyword>
<dbReference type="RefSeq" id="WP_229335276.1">
    <property type="nucleotide sequence ID" value="NZ_JAINUL010000001.1"/>
</dbReference>
<dbReference type="GO" id="GO:0008168">
    <property type="term" value="F:methyltransferase activity"/>
    <property type="evidence" value="ECO:0007669"/>
    <property type="project" value="UniProtKB-KW"/>
</dbReference>
<reference evidence="8 9" key="1">
    <citation type="submission" date="2021-08" db="EMBL/GenBank/DDBJ databases">
        <title>Genomic Architecture of Streptomyces flavotricini NGL1 and Streptomyces erythrochromogenes HMS4 With Differential Plant Beneficial attributes and laccase production capabilities.</title>
        <authorList>
            <person name="Salwan R."/>
            <person name="Kaur R."/>
            <person name="Sharma V."/>
        </authorList>
    </citation>
    <scope>NUCLEOTIDE SEQUENCE [LARGE SCALE GENOMIC DNA]</scope>
    <source>
        <strain evidence="8 9">NGL1</strain>
    </source>
</reference>
<dbReference type="InterPro" id="IPR029063">
    <property type="entry name" value="SAM-dependent_MTases_sf"/>
</dbReference>
<dbReference type="PANTHER" id="PTHR10629">
    <property type="entry name" value="CYTOSINE-SPECIFIC METHYLTRANSFERASE"/>
    <property type="match status" value="1"/>
</dbReference>
<organism evidence="8 9">
    <name type="scientific">Streptomyces flavotricini</name>
    <dbReference type="NCBI Taxonomy" id="66888"/>
    <lineage>
        <taxon>Bacteria</taxon>
        <taxon>Bacillati</taxon>
        <taxon>Actinomycetota</taxon>
        <taxon>Actinomycetes</taxon>
        <taxon>Kitasatosporales</taxon>
        <taxon>Streptomycetaceae</taxon>
        <taxon>Streptomyces</taxon>
    </lineage>
</organism>
<dbReference type="SUPFAM" id="SSF53335">
    <property type="entry name" value="S-adenosyl-L-methionine-dependent methyltransferases"/>
    <property type="match status" value="1"/>
</dbReference>
<gene>
    <name evidence="8" type="ORF">K7B10_07905</name>
</gene>
<proteinExistence type="inferred from homology"/>
<dbReference type="EC" id="2.1.1.37" evidence="1"/>
<feature type="active site" evidence="6">
    <location>
        <position position="75"/>
    </location>
</feature>
<dbReference type="Gene3D" id="3.90.120.10">
    <property type="entry name" value="DNA Methylase, subunit A, domain 2"/>
    <property type="match status" value="1"/>
</dbReference>
<evidence type="ECO:0000256" key="5">
    <source>
        <dbReference type="ARBA" id="ARBA00022747"/>
    </source>
</evidence>
<evidence type="ECO:0000256" key="7">
    <source>
        <dbReference type="SAM" id="MobiDB-lite"/>
    </source>
</evidence>
<evidence type="ECO:0000256" key="3">
    <source>
        <dbReference type="ARBA" id="ARBA00022679"/>
    </source>
</evidence>